<dbReference type="SUPFAM" id="SSF52833">
    <property type="entry name" value="Thioredoxin-like"/>
    <property type="match status" value="1"/>
</dbReference>
<comment type="caution">
    <text evidence="2">The sequence shown here is derived from an EMBL/GenBank/DDBJ whole genome shotgun (WGS) entry which is preliminary data.</text>
</comment>
<dbReference type="RefSeq" id="WP_266055786.1">
    <property type="nucleotide sequence ID" value="NZ_JAPFQN010000003.1"/>
</dbReference>
<name>A0ABT3RQ66_9BACT</name>
<feature type="domain" description="Thioredoxin" evidence="1">
    <location>
        <begin position="2"/>
        <end position="183"/>
    </location>
</feature>
<keyword evidence="3" id="KW-1185">Reference proteome</keyword>
<dbReference type="InterPro" id="IPR013766">
    <property type="entry name" value="Thioredoxin_domain"/>
</dbReference>
<reference evidence="2 3" key="1">
    <citation type="submission" date="2022-11" db="EMBL/GenBank/DDBJ databases">
        <title>The characterization of three novel Bacteroidetes species and genomic analysis of their roles in tidal elemental geochemical cycles.</title>
        <authorList>
            <person name="Ma K."/>
        </authorList>
    </citation>
    <scope>NUCLEOTIDE SEQUENCE [LARGE SCALE GENOMIC DNA]</scope>
    <source>
        <strain evidence="2 3">M17</strain>
    </source>
</reference>
<organism evidence="2 3">
    <name type="scientific">Mangrovivirga halotolerans</name>
    <dbReference type="NCBI Taxonomy" id="2993936"/>
    <lineage>
        <taxon>Bacteria</taxon>
        <taxon>Pseudomonadati</taxon>
        <taxon>Bacteroidota</taxon>
        <taxon>Cytophagia</taxon>
        <taxon>Cytophagales</taxon>
        <taxon>Mangrovivirgaceae</taxon>
        <taxon>Mangrovivirga</taxon>
    </lineage>
</organism>
<gene>
    <name evidence="2" type="ORF">OO013_05990</name>
</gene>
<dbReference type="EMBL" id="JAPFQN010000003">
    <property type="protein sequence ID" value="MCX2743407.1"/>
    <property type="molecule type" value="Genomic_DNA"/>
</dbReference>
<evidence type="ECO:0000313" key="3">
    <source>
        <dbReference type="Proteomes" id="UP001209885"/>
    </source>
</evidence>
<dbReference type="PROSITE" id="PS51352">
    <property type="entry name" value="THIOREDOXIN_2"/>
    <property type="match status" value="1"/>
</dbReference>
<evidence type="ECO:0000259" key="1">
    <source>
        <dbReference type="PROSITE" id="PS51352"/>
    </source>
</evidence>
<proteinExistence type="predicted"/>
<dbReference type="Pfam" id="PF00578">
    <property type="entry name" value="AhpC-TSA"/>
    <property type="match status" value="1"/>
</dbReference>
<protein>
    <submittedName>
        <fullName evidence="2">Redoxin domain-containing protein</fullName>
    </submittedName>
</protein>
<dbReference type="Proteomes" id="UP001209885">
    <property type="component" value="Unassembled WGS sequence"/>
</dbReference>
<sequence length="183" mass="20957">MLETKVIAPFFKETDVFDREINIDDYKGKKTLIAFFRHAGCPFCNLRVHTLTKLHEEINDSDFKMIFFFESKRSVIERSTFHQGVSPIPIISDPEKIIYGKYGLEPSGKNSAISHITSFVQTAFKAKIKNLPMGMPTAGESLSTMPAEFLVDKNLTLQHVHYSQRLNDRMKLDHIRDFISGKS</sequence>
<accession>A0ABT3RQ66</accession>
<dbReference type="InterPro" id="IPR000866">
    <property type="entry name" value="AhpC/TSA"/>
</dbReference>
<dbReference type="Gene3D" id="3.40.30.10">
    <property type="entry name" value="Glutaredoxin"/>
    <property type="match status" value="1"/>
</dbReference>
<evidence type="ECO:0000313" key="2">
    <source>
        <dbReference type="EMBL" id="MCX2743407.1"/>
    </source>
</evidence>
<dbReference type="InterPro" id="IPR036249">
    <property type="entry name" value="Thioredoxin-like_sf"/>
</dbReference>